<feature type="domain" description="Methyl-accepting transducer" evidence="14">
    <location>
        <begin position="391"/>
        <end position="613"/>
    </location>
</feature>
<dbReference type="Pfam" id="PF00672">
    <property type="entry name" value="HAMP"/>
    <property type="match status" value="1"/>
</dbReference>
<evidence type="ECO:0000256" key="10">
    <source>
        <dbReference type="PROSITE-ProRule" id="PRU00284"/>
    </source>
</evidence>
<dbReference type="SMART" id="SM00283">
    <property type="entry name" value="MA"/>
    <property type="match status" value="1"/>
</dbReference>
<evidence type="ECO:0000256" key="6">
    <source>
        <dbReference type="ARBA" id="ARBA00022989"/>
    </source>
</evidence>
<proteinExistence type="inferred from homology"/>
<evidence type="ECO:0000256" key="13">
    <source>
        <dbReference type="SAM" id="Phobius"/>
    </source>
</evidence>
<keyword evidence="2" id="KW-1003">Cell membrane</keyword>
<dbReference type="SMART" id="SM00304">
    <property type="entry name" value="HAMP"/>
    <property type="match status" value="1"/>
</dbReference>
<dbReference type="Gene3D" id="1.10.8.500">
    <property type="entry name" value="HAMP domain in histidine kinase"/>
    <property type="match status" value="1"/>
</dbReference>
<dbReference type="CDD" id="cd12913">
    <property type="entry name" value="PDC1_MCP_like"/>
    <property type="match status" value="1"/>
</dbReference>
<evidence type="ECO:0000256" key="9">
    <source>
        <dbReference type="ARBA" id="ARBA00029447"/>
    </source>
</evidence>
<dbReference type="Proteomes" id="UP000632498">
    <property type="component" value="Unassembled WGS sequence"/>
</dbReference>
<dbReference type="CDD" id="cd06225">
    <property type="entry name" value="HAMP"/>
    <property type="match status" value="1"/>
</dbReference>
<dbReference type="PROSITE" id="PS50885">
    <property type="entry name" value="HAMP"/>
    <property type="match status" value="1"/>
</dbReference>
<evidence type="ECO:0000313" key="18">
    <source>
        <dbReference type="Proteomes" id="UP000632498"/>
    </source>
</evidence>
<dbReference type="RefSeq" id="WP_188659814.1">
    <property type="nucleotide sequence ID" value="NZ_BMHV01000001.1"/>
</dbReference>
<comment type="caution">
    <text evidence="17">The sequence shown here is derived from an EMBL/GenBank/DDBJ whole genome shotgun (WGS) entry which is preliminary data.</text>
</comment>
<keyword evidence="5 13" id="KW-0812">Transmembrane</keyword>
<evidence type="ECO:0000256" key="12">
    <source>
        <dbReference type="SAM" id="MobiDB-lite"/>
    </source>
</evidence>
<evidence type="ECO:0000256" key="3">
    <source>
        <dbReference type="ARBA" id="ARBA00022500"/>
    </source>
</evidence>
<dbReference type="GO" id="GO:0006935">
    <property type="term" value="P:chemotaxis"/>
    <property type="evidence" value="ECO:0007669"/>
    <property type="project" value="UniProtKB-KW"/>
</dbReference>
<comment type="subcellular location">
    <subcellularLocation>
        <location evidence="1">Cell inner membrane</location>
        <topology evidence="1">Multi-pass membrane protein</topology>
    </subcellularLocation>
</comment>
<keyword evidence="7 13" id="KW-0472">Membrane</keyword>
<feature type="compositionally biased region" description="Polar residues" evidence="12">
    <location>
        <begin position="411"/>
        <end position="420"/>
    </location>
</feature>
<organism evidence="17 18">
    <name type="scientific">Terasakiella brassicae</name>
    <dbReference type="NCBI Taxonomy" id="1634917"/>
    <lineage>
        <taxon>Bacteria</taxon>
        <taxon>Pseudomonadati</taxon>
        <taxon>Pseudomonadota</taxon>
        <taxon>Alphaproteobacteria</taxon>
        <taxon>Rhodospirillales</taxon>
        <taxon>Terasakiellaceae</taxon>
        <taxon>Terasakiella</taxon>
    </lineage>
</organism>
<dbReference type="InterPro" id="IPR033479">
    <property type="entry name" value="dCache_1"/>
</dbReference>
<evidence type="ECO:0000256" key="8">
    <source>
        <dbReference type="ARBA" id="ARBA00023224"/>
    </source>
</evidence>
<feature type="transmembrane region" description="Helical" evidence="13">
    <location>
        <begin position="276"/>
        <end position="299"/>
    </location>
</feature>
<evidence type="ECO:0000256" key="4">
    <source>
        <dbReference type="ARBA" id="ARBA00022519"/>
    </source>
</evidence>
<accession>A0A917BM06</accession>
<dbReference type="InterPro" id="IPR004089">
    <property type="entry name" value="MCPsignal_dom"/>
</dbReference>
<gene>
    <name evidence="17" type="ORF">GCM10011332_00730</name>
</gene>
<dbReference type="AlphaFoldDB" id="A0A917BM06"/>
<evidence type="ECO:0000259" key="16">
    <source>
        <dbReference type="PROSITE" id="PS50885"/>
    </source>
</evidence>
<dbReference type="InterPro" id="IPR029151">
    <property type="entry name" value="Sensor-like_sf"/>
</dbReference>
<reference evidence="17" key="1">
    <citation type="journal article" date="2014" name="Int. J. Syst. Evol. Microbiol.">
        <title>Complete genome sequence of Corynebacterium casei LMG S-19264T (=DSM 44701T), isolated from a smear-ripened cheese.</title>
        <authorList>
            <consortium name="US DOE Joint Genome Institute (JGI-PGF)"/>
            <person name="Walter F."/>
            <person name="Albersmeier A."/>
            <person name="Kalinowski J."/>
            <person name="Ruckert C."/>
        </authorList>
    </citation>
    <scope>NUCLEOTIDE SEQUENCE</scope>
    <source>
        <strain evidence="17">CGMCC 1.15254</strain>
    </source>
</reference>
<dbReference type="PROSITE" id="PS50111">
    <property type="entry name" value="CHEMOTAXIS_TRANSDUC_2"/>
    <property type="match status" value="1"/>
</dbReference>
<reference evidence="17" key="2">
    <citation type="submission" date="2020-09" db="EMBL/GenBank/DDBJ databases">
        <authorList>
            <person name="Sun Q."/>
            <person name="Zhou Y."/>
        </authorList>
    </citation>
    <scope>NUCLEOTIDE SEQUENCE</scope>
    <source>
        <strain evidence="17">CGMCC 1.15254</strain>
    </source>
</reference>
<keyword evidence="18" id="KW-1185">Reference proteome</keyword>
<evidence type="ECO:0000256" key="5">
    <source>
        <dbReference type="ARBA" id="ARBA00022692"/>
    </source>
</evidence>
<keyword evidence="4" id="KW-0997">Cell inner membrane</keyword>
<dbReference type="Pfam" id="PF02743">
    <property type="entry name" value="dCache_1"/>
    <property type="match status" value="1"/>
</dbReference>
<protein>
    <submittedName>
        <fullName evidence="17">Methyl-accepting chemotaxis protein</fullName>
    </submittedName>
</protein>
<evidence type="ECO:0000256" key="1">
    <source>
        <dbReference type="ARBA" id="ARBA00004429"/>
    </source>
</evidence>
<evidence type="ECO:0000313" key="17">
    <source>
        <dbReference type="EMBL" id="GGF51381.1"/>
    </source>
</evidence>
<dbReference type="PROSITE" id="PS50192">
    <property type="entry name" value="T_SNARE"/>
    <property type="match status" value="1"/>
</dbReference>
<keyword evidence="8 10" id="KW-0807">Transducer</keyword>
<dbReference type="EMBL" id="BMHV01000001">
    <property type="protein sequence ID" value="GGF51381.1"/>
    <property type="molecule type" value="Genomic_DNA"/>
</dbReference>
<dbReference type="Gene3D" id="1.10.287.950">
    <property type="entry name" value="Methyl-accepting chemotaxis protein"/>
    <property type="match status" value="1"/>
</dbReference>
<name>A0A917BM06_9PROT</name>
<keyword evidence="3" id="KW-0145">Chemotaxis</keyword>
<dbReference type="InterPro" id="IPR003660">
    <property type="entry name" value="HAMP_dom"/>
</dbReference>
<feature type="transmembrane region" description="Helical" evidence="13">
    <location>
        <begin position="6"/>
        <end position="28"/>
    </location>
</feature>
<keyword evidence="11" id="KW-0175">Coiled coil</keyword>
<feature type="coiled-coil region" evidence="11">
    <location>
        <begin position="341"/>
        <end position="380"/>
    </location>
</feature>
<comment type="similarity">
    <text evidence="9">Belongs to the methyl-accepting chemotaxis (MCP) protein family.</text>
</comment>
<feature type="region of interest" description="Disordered" evidence="12">
    <location>
        <begin position="393"/>
        <end position="420"/>
    </location>
</feature>
<sequence length="648" mass="69993">MFVNIGSRLLTVAALIVIVTFTAFILYFDFNQRQAIRSTLTSDLAETSELATNTISNWIDIRRRLIENFGQVINEGDSVDRVMNLADRPVMARTFKYAYFGDAQGVMTMAPPDDLPEGYDPRQRPWYKDAVAAQKATLTEPYVDASSGSLIVTTAYPIEKDGKTLGVVGGDIDITDLGDLIRSVDLGGMGYAFLANDKGTVLIHPDVKNTLKPMTEVFPENTPQIQEGNDHILDSDHKELYLFKKVTGLPSVNWYLGFAIDRDKAFAALSSFRKTAIIMTLIAVGAIIGLMGILVRTWVSRPILKMAGAMSELANRNLDISIPQSSFKDELSEMSEALGVFKENAKKMEELSRENEQASARMAEERRRTLNDMADSFESKVLSIVENVAKSSEQTQDVARRVQESAEESSQRANVVTNAAEETTQSVQTVAAATEQLSAAIREIGGQVTQSIEIARQAVEDVENTNLTITELAGAADKIGEVVNLIQNIAGQTNLLALNATIEAARAGEAGKGFAVVASEVKNLATQTDRATGDIQSQVSGIQTSSTNSVSAITAISQIMGQISEYASAIAAAVEQQGAATQEISDSVQRAASGTQEVSSNVTAVSEASNALREEANSLLTASNEMLSLSNLLKTEVVDFLSTVRQNE</sequence>
<dbReference type="PANTHER" id="PTHR32089:SF112">
    <property type="entry name" value="LYSOZYME-LIKE PROTEIN-RELATED"/>
    <property type="match status" value="1"/>
</dbReference>
<dbReference type="Pfam" id="PF00015">
    <property type="entry name" value="MCPsignal"/>
    <property type="match status" value="1"/>
</dbReference>
<dbReference type="Gene3D" id="3.30.450.20">
    <property type="entry name" value="PAS domain"/>
    <property type="match status" value="2"/>
</dbReference>
<dbReference type="SUPFAM" id="SSF58104">
    <property type="entry name" value="Methyl-accepting chemotaxis protein (MCP) signaling domain"/>
    <property type="match status" value="1"/>
</dbReference>
<dbReference type="SUPFAM" id="SSF103190">
    <property type="entry name" value="Sensory domain-like"/>
    <property type="match status" value="1"/>
</dbReference>
<evidence type="ECO:0000259" key="14">
    <source>
        <dbReference type="PROSITE" id="PS50111"/>
    </source>
</evidence>
<evidence type="ECO:0000256" key="11">
    <source>
        <dbReference type="SAM" id="Coils"/>
    </source>
</evidence>
<evidence type="ECO:0000256" key="2">
    <source>
        <dbReference type="ARBA" id="ARBA00022475"/>
    </source>
</evidence>
<keyword evidence="6 13" id="KW-1133">Transmembrane helix</keyword>
<dbReference type="GO" id="GO:0005886">
    <property type="term" value="C:plasma membrane"/>
    <property type="evidence" value="ECO:0007669"/>
    <property type="project" value="UniProtKB-SubCell"/>
</dbReference>
<dbReference type="CDD" id="cd12912">
    <property type="entry name" value="PDC2_MCP_like"/>
    <property type="match status" value="1"/>
</dbReference>
<evidence type="ECO:0000259" key="15">
    <source>
        <dbReference type="PROSITE" id="PS50192"/>
    </source>
</evidence>
<feature type="domain" description="T-SNARE coiled-coil homology" evidence="15">
    <location>
        <begin position="543"/>
        <end position="605"/>
    </location>
</feature>
<dbReference type="GO" id="GO:0007165">
    <property type="term" value="P:signal transduction"/>
    <property type="evidence" value="ECO:0007669"/>
    <property type="project" value="UniProtKB-KW"/>
</dbReference>
<evidence type="ECO:0000256" key="7">
    <source>
        <dbReference type="ARBA" id="ARBA00023136"/>
    </source>
</evidence>
<dbReference type="PANTHER" id="PTHR32089">
    <property type="entry name" value="METHYL-ACCEPTING CHEMOTAXIS PROTEIN MCPB"/>
    <property type="match status" value="1"/>
</dbReference>
<dbReference type="InterPro" id="IPR000727">
    <property type="entry name" value="T_SNARE_dom"/>
</dbReference>
<feature type="domain" description="HAMP" evidence="16">
    <location>
        <begin position="297"/>
        <end position="350"/>
    </location>
</feature>